<proteinExistence type="predicted"/>
<feature type="region of interest" description="Disordered" evidence="1">
    <location>
        <begin position="1"/>
        <end position="25"/>
    </location>
</feature>
<dbReference type="VEuPathDB" id="TriTrypDB:Tb1125.9.440"/>
<feature type="compositionally biased region" description="Low complexity" evidence="1">
    <location>
        <begin position="398"/>
        <end position="407"/>
    </location>
</feature>
<accession>M4SS27</accession>
<organism evidence="2">
    <name type="scientific">Trypanosoma brucei</name>
    <dbReference type="NCBI Taxonomy" id="5691"/>
    <lineage>
        <taxon>Eukaryota</taxon>
        <taxon>Discoba</taxon>
        <taxon>Euglenozoa</taxon>
        <taxon>Kinetoplastea</taxon>
        <taxon>Metakinetoplastina</taxon>
        <taxon>Trypanosomatida</taxon>
        <taxon>Trypanosomatidae</taxon>
        <taxon>Trypanosoma</taxon>
    </lineage>
</organism>
<feature type="region of interest" description="Disordered" evidence="1">
    <location>
        <begin position="204"/>
        <end position="239"/>
    </location>
</feature>
<feature type="non-terminal residue" evidence="2">
    <location>
        <position position="1"/>
    </location>
</feature>
<feature type="compositionally biased region" description="Polar residues" evidence="1">
    <location>
        <begin position="209"/>
        <end position="225"/>
    </location>
</feature>
<feature type="region of interest" description="Disordered" evidence="1">
    <location>
        <begin position="135"/>
        <end position="156"/>
    </location>
</feature>
<feature type="compositionally biased region" description="Basic residues" evidence="1">
    <location>
        <begin position="1"/>
        <end position="10"/>
    </location>
</feature>
<sequence>QQHARSKRSCQRSYQTSKKHFNQQRREVKAAALTAAKLTLASSISKGESAVAFAALAAAAAHKIQEENSKLTAATEPIQSAITAAAELSVASDVIADIETLTINAMADKTIAGTPVGAGGRHPIRFTAVGKAKASCEDDSRPNAEAADESQPDGENDIIEFRHLTSRGTTLGDTNTAVLCSHNSATTGCTAASDNTAVTNVELTAGNPFGNQQTKYKNKKATNTEYKPDSAKPTGQIPPESYVKSRLLRILEAQKQHDQLTFKAAELQSSTLTTSAQAQQTLLVATQPGAKRTQLADHQEKLNDTTTKLFGKGGSEVKQKIWTPLDALPIKETATLDGTATTLGKLYTLEKINSATAVYLATRATEIATKPGQKEPEAAKKSGSGEDKPEDKKDGDNKTTATECTGTEEGKCDKTKCDWNAEKKQCKVKEGAVIISAAIEAPLLLAFLLF</sequence>
<dbReference type="VEuPathDB" id="TriTrypDB:Tb11.v5.1037"/>
<dbReference type="VEuPathDB" id="TriTrypDB:Tb427_000411400"/>
<dbReference type="AlphaFoldDB" id="M4SS27"/>
<dbReference type="VEuPathDB" id="TriTrypDB:Tbg972.8.20"/>
<protein>
    <submittedName>
        <fullName evidence="2">Variant surface glycoprotein 2035</fullName>
    </submittedName>
</protein>
<evidence type="ECO:0000256" key="1">
    <source>
        <dbReference type="SAM" id="MobiDB-lite"/>
    </source>
</evidence>
<name>M4SS27_9TRYP</name>
<feature type="compositionally biased region" description="Acidic residues" evidence="1">
    <location>
        <begin position="146"/>
        <end position="156"/>
    </location>
</feature>
<reference evidence="2" key="1">
    <citation type="submission" date="2013-02" db="EMBL/GenBank/DDBJ databases">
        <authorList>
            <person name="Cross G.A.M."/>
            <person name="Kim H.-S."/>
            <person name="Wickstead B."/>
        </authorList>
    </citation>
    <scope>NUCLEOTIDE SEQUENCE</scope>
    <source>
        <strain evidence="2">Lister 427</strain>
    </source>
</reference>
<dbReference type="SUPFAM" id="SSF58087">
    <property type="entry name" value="Variant surface glycoprotein (N-terminal domain)"/>
    <property type="match status" value="1"/>
</dbReference>
<evidence type="ECO:0000313" key="2">
    <source>
        <dbReference type="EMBL" id="AGH58774.1"/>
    </source>
</evidence>
<feature type="region of interest" description="Disordered" evidence="1">
    <location>
        <begin position="369"/>
        <end position="414"/>
    </location>
</feature>
<reference evidence="2" key="2">
    <citation type="journal article" date="2014" name="Mol. Biochem. Parasitol.">
        <title>Capturing the variant surface glycoprotein repertoire (the VSGnome) of Trypanosoma brucei Lister 427.</title>
        <authorList>
            <person name="Cross G.A."/>
            <person name="Kim H.S."/>
            <person name="Wickstead B."/>
        </authorList>
    </citation>
    <scope>NUCLEOTIDE SEQUENCE</scope>
    <source>
        <strain evidence="2">Lister 427</strain>
    </source>
</reference>
<dbReference type="EMBL" id="KC611343">
    <property type="protein sequence ID" value="AGH58774.1"/>
    <property type="molecule type" value="Genomic_DNA"/>
</dbReference>
<feature type="compositionally biased region" description="Basic and acidic residues" evidence="1">
    <location>
        <begin position="372"/>
        <end position="397"/>
    </location>
</feature>